<keyword evidence="7 14" id="KW-0808">Transferase</keyword>
<dbReference type="SUPFAM" id="SSF52467">
    <property type="entry name" value="DHS-like NAD/FAD-binding domain"/>
    <property type="match status" value="1"/>
</dbReference>
<evidence type="ECO:0000256" key="14">
    <source>
        <dbReference type="RuleBase" id="RU003591"/>
    </source>
</evidence>
<dbReference type="InterPro" id="IPR012000">
    <property type="entry name" value="Thiamin_PyroP_enz_cen_dom"/>
</dbReference>
<evidence type="ECO:0000256" key="4">
    <source>
        <dbReference type="ARBA" id="ARBA00013145"/>
    </source>
</evidence>
<dbReference type="UniPathway" id="UPA00047">
    <property type="reaction ID" value="UER00055"/>
</dbReference>
<dbReference type="InterPro" id="IPR011766">
    <property type="entry name" value="TPP_enzyme_TPP-bd"/>
</dbReference>
<dbReference type="FunFam" id="3.40.50.1220:FF:000008">
    <property type="entry name" value="Acetolactate synthase"/>
    <property type="match status" value="1"/>
</dbReference>
<evidence type="ECO:0000256" key="13">
    <source>
        <dbReference type="ARBA" id="ARBA00048670"/>
    </source>
</evidence>
<dbReference type="CDD" id="cd07035">
    <property type="entry name" value="TPP_PYR_POX_like"/>
    <property type="match status" value="1"/>
</dbReference>
<dbReference type="FunFam" id="3.40.50.970:FF:000007">
    <property type="entry name" value="Acetolactate synthase"/>
    <property type="match status" value="1"/>
</dbReference>
<evidence type="ECO:0000256" key="3">
    <source>
        <dbReference type="ARBA" id="ARBA00007812"/>
    </source>
</evidence>
<comment type="similarity">
    <text evidence="3 14">Belongs to the TPP enzyme family.</text>
</comment>
<evidence type="ECO:0000256" key="10">
    <source>
        <dbReference type="ARBA" id="ARBA00022842"/>
    </source>
</evidence>
<evidence type="ECO:0000313" key="19">
    <source>
        <dbReference type="Proteomes" id="UP000306585"/>
    </source>
</evidence>
<evidence type="ECO:0000259" key="15">
    <source>
        <dbReference type="Pfam" id="PF00205"/>
    </source>
</evidence>
<evidence type="ECO:0000256" key="8">
    <source>
        <dbReference type="ARBA" id="ARBA00022723"/>
    </source>
</evidence>
<dbReference type="InterPro" id="IPR029035">
    <property type="entry name" value="DHS-like_NAD/FAD-binding_dom"/>
</dbReference>
<feature type="domain" description="Thiamine pyrophosphate enzyme N-terminal TPP-binding" evidence="17">
    <location>
        <begin position="3"/>
        <end position="118"/>
    </location>
</feature>
<keyword evidence="19" id="KW-1185">Reference proteome</keyword>
<dbReference type="InterPro" id="IPR012846">
    <property type="entry name" value="Acetolactate_synth_lsu"/>
</dbReference>
<dbReference type="InterPro" id="IPR029061">
    <property type="entry name" value="THDP-binding"/>
</dbReference>
<keyword evidence="6" id="KW-0285">Flavoprotein</keyword>
<feature type="domain" description="Thiamine pyrophosphate enzyme TPP-binding" evidence="16">
    <location>
        <begin position="393"/>
        <end position="543"/>
    </location>
</feature>
<dbReference type="InterPro" id="IPR012001">
    <property type="entry name" value="Thiamin_PyroP_enz_TPP-bd_dom"/>
</dbReference>
<dbReference type="Gene3D" id="3.40.50.1220">
    <property type="entry name" value="TPP-binding domain"/>
    <property type="match status" value="1"/>
</dbReference>
<dbReference type="CDD" id="cd02015">
    <property type="entry name" value="TPP_AHAS"/>
    <property type="match status" value="1"/>
</dbReference>
<keyword evidence="5 14" id="KW-0028">Amino-acid biosynthesis</keyword>
<dbReference type="FunFam" id="3.40.50.970:FF:000016">
    <property type="entry name" value="Acetolactate synthase"/>
    <property type="match status" value="1"/>
</dbReference>
<keyword evidence="11 14" id="KW-0786">Thiamine pyrophosphate</keyword>
<dbReference type="GO" id="GO:0050660">
    <property type="term" value="F:flavin adenine dinucleotide binding"/>
    <property type="evidence" value="ECO:0007669"/>
    <property type="project" value="InterPro"/>
</dbReference>
<dbReference type="SUPFAM" id="SSF52518">
    <property type="entry name" value="Thiamin diphosphate-binding fold (THDP-binding)"/>
    <property type="match status" value="2"/>
</dbReference>
<comment type="caution">
    <text evidence="18">The sequence shown here is derived from an EMBL/GenBank/DDBJ whole genome shotgun (WGS) entry which is preliminary data.</text>
</comment>
<evidence type="ECO:0000256" key="9">
    <source>
        <dbReference type="ARBA" id="ARBA00022827"/>
    </source>
</evidence>
<dbReference type="InterPro" id="IPR045229">
    <property type="entry name" value="TPP_enz"/>
</dbReference>
<keyword evidence="10 14" id="KW-0460">Magnesium</keyword>
<evidence type="ECO:0000256" key="11">
    <source>
        <dbReference type="ARBA" id="ARBA00023052"/>
    </source>
</evidence>
<dbReference type="Pfam" id="PF02776">
    <property type="entry name" value="TPP_enzyme_N"/>
    <property type="match status" value="1"/>
</dbReference>
<proteinExistence type="inferred from homology"/>
<keyword evidence="8 14" id="KW-0479">Metal-binding</keyword>
<dbReference type="GO" id="GO:0009099">
    <property type="term" value="P:L-valine biosynthetic process"/>
    <property type="evidence" value="ECO:0007669"/>
    <property type="project" value="UniProtKB-UniPathway"/>
</dbReference>
<dbReference type="Proteomes" id="UP000306585">
    <property type="component" value="Unassembled WGS sequence"/>
</dbReference>
<dbReference type="NCBIfam" id="TIGR00118">
    <property type="entry name" value="acolac_lg"/>
    <property type="match status" value="1"/>
</dbReference>
<comment type="cofactor">
    <cofactor evidence="14">
        <name>thiamine diphosphate</name>
        <dbReference type="ChEBI" id="CHEBI:58937"/>
    </cofactor>
    <text evidence="14">Binds 1 thiamine pyrophosphate per subunit.</text>
</comment>
<comment type="pathway">
    <text evidence="2 14">Amino-acid biosynthesis; L-valine biosynthesis; L-valine from pyruvate: step 1/4.</text>
</comment>
<protein>
    <recommendedName>
        <fullName evidence="4 14">Acetolactate synthase</fullName>
        <ecNumber evidence="4 14">2.2.1.6</ecNumber>
    </recommendedName>
</protein>
<reference evidence="18 19" key="1">
    <citation type="journal article" date="2019" name="Appl. Environ. Microbiol.">
        <title>Environmental Evidence and Genomic Insight of Iron-oxidizing Bacteria Preference Towards More Corrosion Resistant Stainless Steel at Higher Salinities.</title>
        <authorList>
            <person name="Garrison C.E."/>
            <person name="Price K.A."/>
            <person name="Field E.K."/>
        </authorList>
    </citation>
    <scope>NUCLEOTIDE SEQUENCE [LARGE SCALE GENOMIC DNA]</scope>
    <source>
        <strain evidence="18 19">P3</strain>
    </source>
</reference>
<comment type="pathway">
    <text evidence="1 14">Amino-acid biosynthesis; L-isoleucine biosynthesis; L-isoleucine from 2-oxobutanoate: step 1/4.</text>
</comment>
<dbReference type="PANTHER" id="PTHR18968">
    <property type="entry name" value="THIAMINE PYROPHOSPHATE ENZYMES"/>
    <property type="match status" value="1"/>
</dbReference>
<evidence type="ECO:0000259" key="17">
    <source>
        <dbReference type="Pfam" id="PF02776"/>
    </source>
</evidence>
<dbReference type="GO" id="GO:0005948">
    <property type="term" value="C:acetolactate synthase complex"/>
    <property type="evidence" value="ECO:0007669"/>
    <property type="project" value="UniProtKB-ARBA"/>
</dbReference>
<dbReference type="GO" id="GO:0000287">
    <property type="term" value="F:magnesium ion binding"/>
    <property type="evidence" value="ECO:0007669"/>
    <property type="project" value="UniProtKB-UniRule"/>
</dbReference>
<dbReference type="Pfam" id="PF00205">
    <property type="entry name" value="TPP_enzyme_M"/>
    <property type="match status" value="1"/>
</dbReference>
<keyword evidence="12 14" id="KW-0100">Branched-chain amino acid biosynthesis</keyword>
<evidence type="ECO:0000256" key="12">
    <source>
        <dbReference type="ARBA" id="ARBA00023304"/>
    </source>
</evidence>
<dbReference type="AlphaFoldDB" id="A0A5R9GPV2"/>
<evidence type="ECO:0000313" key="18">
    <source>
        <dbReference type="EMBL" id="TLS67085.1"/>
    </source>
</evidence>
<name>A0A5R9GPV2_9PROT</name>
<sequence length="567" mass="61356">MKMSGAEILVECLKREGVDTLFGYPGGAVLQIYDAIFKQSDFKHYLVRHEQAALHAASGYARVSGKCGVALVTSGPGATNAVTGLADAYADSTPMVCFSGQVPSALIGNDAFQEADVVGITRSATKHNFLVKRVEDLALIIRQAFHIATTGRPGPVLVDIPKDVSINCCEFVWPESVSLRSYQPVTQGHPGQIKKAVKAMLAAQRPVIYSGGGIMNSVGSAALLRELSHALNAPVTNTLMGLGGIPYDDSHYLGMLGMHGTYEANMAVSHCDLLVAVGSRFDDRVTGKLDAFAPDAKIIHIDIDPSSISKNIVAHLPIVGDVGVVLKQILEDIARRNGEPDHAALSLWWEQIAEWRAVDSLHFEQAPDGPIKPQRVIRAVHEITHGNAVVVTDVGQHQMWAAQHYGFRKPHRWVTSGGLGTMGYGLPAGMGAQIAAPDDRVVVFTGDASIQMCIQELATMYQYRLPIVIVILNNAYMGMVRQWQEMFYESRYSHSYFDSLPDFVMLAEAYGGTGLKVDAIDQLDKVLEQAFAIDGGRFVLVDVAVSKEENVFPMVPAGAALNEMVLS</sequence>
<dbReference type="PANTHER" id="PTHR18968:SF13">
    <property type="entry name" value="ACETOLACTATE SYNTHASE CATALYTIC SUBUNIT, MITOCHONDRIAL"/>
    <property type="match status" value="1"/>
</dbReference>
<evidence type="ECO:0000256" key="1">
    <source>
        <dbReference type="ARBA" id="ARBA00004974"/>
    </source>
</evidence>
<dbReference type="UniPathway" id="UPA00049">
    <property type="reaction ID" value="UER00059"/>
</dbReference>
<keyword evidence="9" id="KW-0274">FAD</keyword>
<feature type="domain" description="Thiamine pyrophosphate enzyme central" evidence="15">
    <location>
        <begin position="193"/>
        <end position="329"/>
    </location>
</feature>
<accession>A0A5R9GPV2</accession>
<evidence type="ECO:0000256" key="6">
    <source>
        <dbReference type="ARBA" id="ARBA00022630"/>
    </source>
</evidence>
<comment type="cofactor">
    <cofactor evidence="14">
        <name>Mg(2+)</name>
        <dbReference type="ChEBI" id="CHEBI:18420"/>
    </cofactor>
    <text evidence="14">Binds 1 Mg(2+) ion per subunit.</text>
</comment>
<evidence type="ECO:0000256" key="7">
    <source>
        <dbReference type="ARBA" id="ARBA00022679"/>
    </source>
</evidence>
<organism evidence="18 19">
    <name type="scientific">Mariprofundus erugo</name>
    <dbReference type="NCBI Taxonomy" id="2528639"/>
    <lineage>
        <taxon>Bacteria</taxon>
        <taxon>Pseudomonadati</taxon>
        <taxon>Pseudomonadota</taxon>
        <taxon>Candidatius Mariprofundia</taxon>
        <taxon>Mariprofundales</taxon>
        <taxon>Mariprofundaceae</taxon>
        <taxon>Mariprofundus</taxon>
    </lineage>
</organism>
<dbReference type="Gene3D" id="3.40.50.970">
    <property type="match status" value="2"/>
</dbReference>
<dbReference type="EMBL" id="VBRY01000007">
    <property type="protein sequence ID" value="TLS67085.1"/>
    <property type="molecule type" value="Genomic_DNA"/>
</dbReference>
<dbReference type="GO" id="GO:0030976">
    <property type="term" value="F:thiamine pyrophosphate binding"/>
    <property type="evidence" value="ECO:0007669"/>
    <property type="project" value="UniProtKB-UniRule"/>
</dbReference>
<gene>
    <name evidence="18" type="primary">ilvB</name>
    <name evidence="18" type="ORF">FEF65_08680</name>
</gene>
<evidence type="ECO:0000256" key="5">
    <source>
        <dbReference type="ARBA" id="ARBA00022605"/>
    </source>
</evidence>
<dbReference type="GO" id="GO:0009097">
    <property type="term" value="P:isoleucine biosynthetic process"/>
    <property type="evidence" value="ECO:0007669"/>
    <property type="project" value="UniProtKB-UniPathway"/>
</dbReference>
<dbReference type="OrthoDB" id="2254214at2"/>
<dbReference type="EC" id="2.2.1.6" evidence="4 14"/>
<evidence type="ECO:0000259" key="16">
    <source>
        <dbReference type="Pfam" id="PF02775"/>
    </source>
</evidence>
<evidence type="ECO:0000256" key="2">
    <source>
        <dbReference type="ARBA" id="ARBA00005025"/>
    </source>
</evidence>
<dbReference type="InterPro" id="IPR000399">
    <property type="entry name" value="TPP-bd_CS"/>
</dbReference>
<dbReference type="InterPro" id="IPR039368">
    <property type="entry name" value="AHAS_TPP"/>
</dbReference>
<dbReference type="Pfam" id="PF02775">
    <property type="entry name" value="TPP_enzyme_C"/>
    <property type="match status" value="1"/>
</dbReference>
<comment type="catalytic activity">
    <reaction evidence="13 14">
        <text>2 pyruvate + H(+) = (2S)-2-acetolactate + CO2</text>
        <dbReference type="Rhea" id="RHEA:25249"/>
        <dbReference type="ChEBI" id="CHEBI:15361"/>
        <dbReference type="ChEBI" id="CHEBI:15378"/>
        <dbReference type="ChEBI" id="CHEBI:16526"/>
        <dbReference type="ChEBI" id="CHEBI:58476"/>
        <dbReference type="EC" id="2.2.1.6"/>
    </reaction>
</comment>
<dbReference type="GO" id="GO:0003984">
    <property type="term" value="F:acetolactate synthase activity"/>
    <property type="evidence" value="ECO:0007669"/>
    <property type="project" value="UniProtKB-EC"/>
</dbReference>
<dbReference type="PROSITE" id="PS00187">
    <property type="entry name" value="TPP_ENZYMES"/>
    <property type="match status" value="1"/>
</dbReference>